<keyword evidence="3" id="KW-1185">Reference proteome</keyword>
<dbReference type="InterPro" id="IPR042104">
    <property type="entry name" value="PKS_dehydratase_sf"/>
</dbReference>
<proteinExistence type="predicted"/>
<evidence type="ECO:0000313" key="3">
    <source>
        <dbReference type="Proteomes" id="UP001153636"/>
    </source>
</evidence>
<dbReference type="InterPro" id="IPR050091">
    <property type="entry name" value="PKS_NRPS_Biosynth_Enz"/>
</dbReference>
<dbReference type="Gene3D" id="3.10.129.110">
    <property type="entry name" value="Polyketide synthase dehydratase"/>
    <property type="match status" value="1"/>
</dbReference>
<dbReference type="GO" id="GO:0006633">
    <property type="term" value="P:fatty acid biosynthetic process"/>
    <property type="evidence" value="ECO:0007669"/>
    <property type="project" value="TreeGrafter"/>
</dbReference>
<dbReference type="SMART" id="SM00829">
    <property type="entry name" value="PKS_ER"/>
    <property type="match status" value="1"/>
</dbReference>
<dbReference type="InterPro" id="IPR036291">
    <property type="entry name" value="NAD(P)-bd_dom_sf"/>
</dbReference>
<evidence type="ECO:0000259" key="1">
    <source>
        <dbReference type="SMART" id="SM00829"/>
    </source>
</evidence>
<dbReference type="Pfam" id="PF21149">
    <property type="entry name" value="FAS_pseudo-KR"/>
    <property type="match status" value="1"/>
</dbReference>
<dbReference type="GO" id="GO:0004312">
    <property type="term" value="F:fatty acid synthase activity"/>
    <property type="evidence" value="ECO:0007669"/>
    <property type="project" value="TreeGrafter"/>
</dbReference>
<sequence length="687" mass="78692">MGRKNIIQSTTILGFLILAMKKDDFYKEAHLRRHLYWNVFQGVAECDIDGLNGKLEWFGNYVSFLDSMLQISILEETSRHFLLPCKIRKVVIDPITHYQECQNGSINVKRDPYCNIIKTKGIEISGTKFTKISLAKKPQTDLLLETFKFVHFDSPENNNYDFNTSLIIALQIVIQNTPGLIKKLTVGEVKQTQDTSDLTNQITQILRNQVMVESEYLVVKTDTLNEIKQRFEVIVVKQNIMQKADFKIFTSILRDTGFLIYVGNINKECYKNVDVIFRSSKLCLLRWRYKFPRTYDTINIRIYDFKWLEKLKKYAQGSEKRTVFLFSQNEAYTGIIGLQKCLMAEGTQVEFKAVYINNQKADIFSVDDEFYKEQLSKGLALNVLRDEWGTFVHLPLEEIKPKHFVNAGVSMRMDGNLSTINWIEKPSIFKAHSNCEIINVHYAAFNFKVHNVATSKIIDEHDNFGVEYSGITRSNRNVMGLVQKGSLNLEIASNPDFTWNVPTFWSLQQAATVPLAYTMCYYGLIIKAEMKKNNTILIHDANTDIGIAAITTALSLSETIFATVSSIKKQTYLRKLFPQLDFDNIGIASEFSFENIVKTKTKGKGVDVVLNTLSEEYLEASLNCLSEGGVFLEIGKTIHSNTTLIDSDLIFSKQCRFHSLILNDIFEETSEVRKQINNLVKTGKVYL</sequence>
<dbReference type="EMBL" id="OV651817">
    <property type="protein sequence ID" value="CAH1110633.1"/>
    <property type="molecule type" value="Genomic_DNA"/>
</dbReference>
<protein>
    <recommendedName>
        <fullName evidence="1">Enoyl reductase (ER) domain-containing protein</fullName>
    </recommendedName>
</protein>
<dbReference type="SUPFAM" id="SSF50129">
    <property type="entry name" value="GroES-like"/>
    <property type="match status" value="1"/>
</dbReference>
<dbReference type="Gene3D" id="3.40.50.720">
    <property type="entry name" value="NAD(P)-binding Rossmann-like Domain"/>
    <property type="match status" value="1"/>
</dbReference>
<reference evidence="2" key="1">
    <citation type="submission" date="2022-01" db="EMBL/GenBank/DDBJ databases">
        <authorList>
            <person name="King R."/>
        </authorList>
    </citation>
    <scope>NUCLEOTIDE SEQUENCE</scope>
</reference>
<dbReference type="AlphaFoldDB" id="A0A9P0D248"/>
<name>A0A9P0D248_9CUCU</name>
<dbReference type="SUPFAM" id="SSF51735">
    <property type="entry name" value="NAD(P)-binding Rossmann-fold domains"/>
    <property type="match status" value="1"/>
</dbReference>
<dbReference type="PANTHER" id="PTHR43775:SF23">
    <property type="entry name" value="FATTY ACID SYNTHASE 3"/>
    <property type="match status" value="1"/>
</dbReference>
<dbReference type="PANTHER" id="PTHR43775">
    <property type="entry name" value="FATTY ACID SYNTHASE"/>
    <property type="match status" value="1"/>
</dbReference>
<dbReference type="Gene3D" id="3.90.180.10">
    <property type="entry name" value="Medium-chain alcohol dehydrogenases, catalytic domain"/>
    <property type="match status" value="1"/>
</dbReference>
<evidence type="ECO:0000313" key="2">
    <source>
        <dbReference type="EMBL" id="CAH1110633.1"/>
    </source>
</evidence>
<organism evidence="2 3">
    <name type="scientific">Psylliodes chrysocephalus</name>
    <dbReference type="NCBI Taxonomy" id="3402493"/>
    <lineage>
        <taxon>Eukaryota</taxon>
        <taxon>Metazoa</taxon>
        <taxon>Ecdysozoa</taxon>
        <taxon>Arthropoda</taxon>
        <taxon>Hexapoda</taxon>
        <taxon>Insecta</taxon>
        <taxon>Pterygota</taxon>
        <taxon>Neoptera</taxon>
        <taxon>Endopterygota</taxon>
        <taxon>Coleoptera</taxon>
        <taxon>Polyphaga</taxon>
        <taxon>Cucujiformia</taxon>
        <taxon>Chrysomeloidea</taxon>
        <taxon>Chrysomelidae</taxon>
        <taxon>Galerucinae</taxon>
        <taxon>Alticini</taxon>
        <taxon>Psylliodes</taxon>
    </lineage>
</organism>
<dbReference type="OrthoDB" id="6771454at2759"/>
<dbReference type="Proteomes" id="UP001153636">
    <property type="component" value="Chromosome 5"/>
</dbReference>
<dbReference type="InterPro" id="IPR013149">
    <property type="entry name" value="ADH-like_C"/>
</dbReference>
<dbReference type="CDD" id="cd05195">
    <property type="entry name" value="enoyl_red"/>
    <property type="match status" value="1"/>
</dbReference>
<dbReference type="Pfam" id="PF00107">
    <property type="entry name" value="ADH_zinc_N"/>
    <property type="match status" value="1"/>
</dbReference>
<accession>A0A9P0D248</accession>
<feature type="domain" description="Enoyl reductase (ER)" evidence="1">
    <location>
        <begin position="415"/>
        <end position="687"/>
    </location>
</feature>
<dbReference type="GO" id="GO:0016491">
    <property type="term" value="F:oxidoreductase activity"/>
    <property type="evidence" value="ECO:0007669"/>
    <property type="project" value="InterPro"/>
</dbReference>
<gene>
    <name evidence="2" type="ORF">PSYICH_LOCUS11058</name>
</gene>
<dbReference type="InterPro" id="IPR011032">
    <property type="entry name" value="GroES-like_sf"/>
</dbReference>
<dbReference type="InterPro" id="IPR049391">
    <property type="entry name" value="FAS_pseudo-KR"/>
</dbReference>
<dbReference type="InterPro" id="IPR020843">
    <property type="entry name" value="ER"/>
</dbReference>